<protein>
    <submittedName>
        <fullName evidence="2">Uncharacterized protein</fullName>
    </submittedName>
</protein>
<organism evidence="2 3">
    <name type="scientific">Petrolisthes cinctipes</name>
    <name type="common">Flat porcelain crab</name>
    <dbReference type="NCBI Taxonomy" id="88211"/>
    <lineage>
        <taxon>Eukaryota</taxon>
        <taxon>Metazoa</taxon>
        <taxon>Ecdysozoa</taxon>
        <taxon>Arthropoda</taxon>
        <taxon>Crustacea</taxon>
        <taxon>Multicrustacea</taxon>
        <taxon>Malacostraca</taxon>
        <taxon>Eumalacostraca</taxon>
        <taxon>Eucarida</taxon>
        <taxon>Decapoda</taxon>
        <taxon>Pleocyemata</taxon>
        <taxon>Anomura</taxon>
        <taxon>Galatheoidea</taxon>
        <taxon>Porcellanidae</taxon>
        <taxon>Petrolisthes</taxon>
    </lineage>
</organism>
<reference evidence="2" key="1">
    <citation type="submission" date="2023-10" db="EMBL/GenBank/DDBJ databases">
        <title>Genome assemblies of two species of porcelain crab, Petrolisthes cinctipes and Petrolisthes manimaculis (Anomura: Porcellanidae).</title>
        <authorList>
            <person name="Angst P."/>
        </authorList>
    </citation>
    <scope>NUCLEOTIDE SEQUENCE</scope>
    <source>
        <strain evidence="2">PB745_01</strain>
        <tissue evidence="2">Gill</tissue>
    </source>
</reference>
<evidence type="ECO:0000313" key="2">
    <source>
        <dbReference type="EMBL" id="KAK3877197.1"/>
    </source>
</evidence>
<accession>A0AAE1FMT7</accession>
<proteinExistence type="predicted"/>
<evidence type="ECO:0000313" key="3">
    <source>
        <dbReference type="Proteomes" id="UP001286313"/>
    </source>
</evidence>
<feature type="compositionally biased region" description="Low complexity" evidence="1">
    <location>
        <begin position="168"/>
        <end position="185"/>
    </location>
</feature>
<feature type="region of interest" description="Disordered" evidence="1">
    <location>
        <begin position="231"/>
        <end position="260"/>
    </location>
</feature>
<dbReference type="AlphaFoldDB" id="A0AAE1FMT7"/>
<comment type="caution">
    <text evidence="2">The sequence shown here is derived from an EMBL/GenBank/DDBJ whole genome shotgun (WGS) entry which is preliminary data.</text>
</comment>
<dbReference type="EMBL" id="JAWQEG010001708">
    <property type="protein sequence ID" value="KAK3877197.1"/>
    <property type="molecule type" value="Genomic_DNA"/>
</dbReference>
<keyword evidence="3" id="KW-1185">Reference proteome</keyword>
<name>A0AAE1FMT7_PETCI</name>
<dbReference type="Proteomes" id="UP001286313">
    <property type="component" value="Unassembled WGS sequence"/>
</dbReference>
<evidence type="ECO:0000256" key="1">
    <source>
        <dbReference type="SAM" id="MobiDB-lite"/>
    </source>
</evidence>
<feature type="region of interest" description="Disordered" evidence="1">
    <location>
        <begin position="168"/>
        <end position="199"/>
    </location>
</feature>
<gene>
    <name evidence="2" type="ORF">Pcinc_018083</name>
</gene>
<sequence length="285" mass="31279">MNGRYPDHQPPQPPVFPSLAGAFPGYIPGTHSYLSSSPRFPYNISTRTHQGYIPGSVVHGPSPYITQDRSNPPSVFSRSSHEFPHVPERRSYVPDATRRYRAQDNVVDHDPVVFNAGFTFRLGQEAVVHKHVDVQPAYSIPEAPSANLSRQIDKFLKKSDHTLDRYSSVIKSRSSSRVSGQRGRSLTPGGTLDTSPDRSLNLSCRAQRSTSAASIAVKAEKHLEALSLSVGPKARKTAPIAEREEDNLGSSSSNSFDEFDTDEDVLRSGEVFDISDDTSADLSKV</sequence>